<dbReference type="InterPro" id="IPR002048">
    <property type="entry name" value="EF_hand_dom"/>
</dbReference>
<dbReference type="PANTHER" id="PTHR34512">
    <property type="entry name" value="CELL SURFACE PROTEIN"/>
    <property type="match status" value="1"/>
</dbReference>
<name>A0A7C4LN14_9PLAN</name>
<dbReference type="SUPFAM" id="SSF50998">
    <property type="entry name" value="Quinoprotein alcohol dehydrogenase-like"/>
    <property type="match status" value="1"/>
</dbReference>
<dbReference type="InterPro" id="IPR002372">
    <property type="entry name" value="PQQ_rpt_dom"/>
</dbReference>
<gene>
    <name evidence="3" type="ORF">ENS64_16035</name>
</gene>
<dbReference type="SMART" id="SM00564">
    <property type="entry name" value="PQQ"/>
    <property type="match status" value="3"/>
</dbReference>
<dbReference type="Pfam" id="PF13202">
    <property type="entry name" value="EF-hand_5"/>
    <property type="match status" value="1"/>
</dbReference>
<organism evidence="3">
    <name type="scientific">Schlesneria paludicola</name>
    <dbReference type="NCBI Taxonomy" id="360056"/>
    <lineage>
        <taxon>Bacteria</taxon>
        <taxon>Pseudomonadati</taxon>
        <taxon>Planctomycetota</taxon>
        <taxon>Planctomycetia</taxon>
        <taxon>Planctomycetales</taxon>
        <taxon>Planctomycetaceae</taxon>
        <taxon>Schlesneria</taxon>
    </lineage>
</organism>
<dbReference type="InterPro" id="IPR011992">
    <property type="entry name" value="EF-hand-dom_pair"/>
</dbReference>
<accession>A0A7C4LN14</accession>
<feature type="domain" description="EF-hand" evidence="2">
    <location>
        <begin position="276"/>
        <end position="311"/>
    </location>
</feature>
<proteinExistence type="predicted"/>
<reference evidence="3" key="1">
    <citation type="journal article" date="2020" name="mSystems">
        <title>Genome- and Community-Level Interaction Insights into Carbon Utilization and Element Cycling Functions of Hydrothermarchaeota in Hydrothermal Sediment.</title>
        <authorList>
            <person name="Zhou Z."/>
            <person name="Liu Y."/>
            <person name="Xu W."/>
            <person name="Pan J."/>
            <person name="Luo Z.H."/>
            <person name="Li M."/>
        </authorList>
    </citation>
    <scope>NUCLEOTIDE SEQUENCE [LARGE SCALE GENOMIC DNA]</scope>
    <source>
        <strain evidence="3">SpSt-508</strain>
    </source>
</reference>
<dbReference type="Gene3D" id="2.130.10.10">
    <property type="entry name" value="YVTN repeat-like/Quinoprotein amine dehydrogenase"/>
    <property type="match status" value="2"/>
</dbReference>
<dbReference type="AlphaFoldDB" id="A0A7C4LN14"/>
<comment type="caution">
    <text evidence="3">The sequence shown here is derived from an EMBL/GenBank/DDBJ whole genome shotgun (WGS) entry which is preliminary data.</text>
</comment>
<protein>
    <submittedName>
        <fullName evidence="3">Pyrrolo-quinoline quinone</fullName>
    </submittedName>
</protein>
<feature type="signal peptide" evidence="1">
    <location>
        <begin position="1"/>
        <end position="22"/>
    </location>
</feature>
<dbReference type="InterPro" id="IPR011047">
    <property type="entry name" value="Quinoprotein_ADH-like_sf"/>
</dbReference>
<dbReference type="GO" id="GO:0005509">
    <property type="term" value="F:calcium ion binding"/>
    <property type="evidence" value="ECO:0007669"/>
    <property type="project" value="InterPro"/>
</dbReference>
<evidence type="ECO:0000259" key="2">
    <source>
        <dbReference type="PROSITE" id="PS50222"/>
    </source>
</evidence>
<dbReference type="EMBL" id="DSVQ01000018">
    <property type="protein sequence ID" value="HGT40754.1"/>
    <property type="molecule type" value="Genomic_DNA"/>
</dbReference>
<dbReference type="SUPFAM" id="SSF47473">
    <property type="entry name" value="EF-hand"/>
    <property type="match status" value="1"/>
</dbReference>
<dbReference type="PROSITE" id="PS00018">
    <property type="entry name" value="EF_HAND_1"/>
    <property type="match status" value="2"/>
</dbReference>
<evidence type="ECO:0000313" key="3">
    <source>
        <dbReference type="EMBL" id="HGT40754.1"/>
    </source>
</evidence>
<dbReference type="InterPro" id="IPR015943">
    <property type="entry name" value="WD40/YVTN_repeat-like_dom_sf"/>
</dbReference>
<sequence>MLIHWMLVFGILCVCRLTPAFAGDWPQFRGPGGAGLATSSASLPADIGPQRNVLWKTPLPKGHSSPVVVGKRIFLTAARDDTLLTIALDRTTGRVLWERVAPHERLETIHSIGSHAQSTPAADAACVVSFFGSCGLLCYDHDGKLLWQRRMGPFNNTFGAGSSPILVDDRVILGQDHDTDSFLMALDKTTGDIVWRTDRSEFPRNYCTPVLWGHAGQRQVVMAATLRVVGYDWHTGRELWTVRGISRTVCMTPVVGGDGALYLAGWAAGGDEGQPIVVEPFDRLIRQIDKNADGKIQEDELGEGAILQRYSQVDRNKDGALTRAEYEYFRGLFEQGRNLILAIEPGPLGEATETHVRWRQTRLVPFCASPLWLDGQVFTIKDGGLAQVLDARTGKPLRQMRLEASGDYYASPVAGDGKVYLADEQGRLTVLSVRDGWSVAHTADFGEEIYATPALVDGRVYVRTASALYCFGE</sequence>
<dbReference type="Pfam" id="PF13360">
    <property type="entry name" value="PQQ_2"/>
    <property type="match status" value="2"/>
</dbReference>
<dbReference type="PROSITE" id="PS50222">
    <property type="entry name" value="EF_HAND_2"/>
    <property type="match status" value="1"/>
</dbReference>
<dbReference type="InterPro" id="IPR018247">
    <property type="entry name" value="EF_Hand_1_Ca_BS"/>
</dbReference>
<evidence type="ECO:0000256" key="1">
    <source>
        <dbReference type="SAM" id="SignalP"/>
    </source>
</evidence>
<keyword evidence="1" id="KW-0732">Signal</keyword>
<dbReference type="InterPro" id="IPR018391">
    <property type="entry name" value="PQQ_b-propeller_rpt"/>
</dbReference>
<dbReference type="PANTHER" id="PTHR34512:SF30">
    <property type="entry name" value="OUTER MEMBRANE PROTEIN ASSEMBLY FACTOR BAMB"/>
    <property type="match status" value="1"/>
</dbReference>
<feature type="chain" id="PRO_5027752839" evidence="1">
    <location>
        <begin position="23"/>
        <end position="473"/>
    </location>
</feature>